<proteinExistence type="inferred from homology"/>
<evidence type="ECO:0000256" key="3">
    <source>
        <dbReference type="ARBA" id="ARBA00022729"/>
    </source>
</evidence>
<sequence>MRELFIGMYTAVIIVVVSCNSSFLDVKPNMQTVVPETLEDYGMLLYDYNMFATSSITTLSMIGSDEYVISDVLYNGLSLSVTDAFQKYAYTWEKDIYSGDEASTDWSKAYARILQANVVLDGLPKIQMDNGNQASYKSIKGTALFHRAYNYYMLAQQYCAVYSEDSKHGLGLPLRKIADPTLLIGRSTLDETYRFIEKDLMEALYLVDPKRTNLSPLQASQMAVNALLVRLYMQMGDYVRAEKHAKACLVIPHQLLDYSTFSANQSYSFNANGIGNDEIIYMNSSASFRILGTTVMDVSPSFLSLYEKGDLRKDLYYTKSGTRTIFKGSYVGNSFYFTGLALDEVYLNYAECLCRNGVLDKAVDYLNTLRQKRFSSQYYVPLGALSKEQCMDLIFTERKRSLFFRGTRWQDLRRLSKENEYKETLKRSISGKEFLLEPGSKRYVWPIPPKAISVGGYQQNDR</sequence>
<keyword evidence="9" id="KW-1185">Reference proteome</keyword>
<keyword evidence="3" id="KW-0732">Signal</keyword>
<reference evidence="9" key="1">
    <citation type="submission" date="2017-02" db="EMBL/GenBank/DDBJ databases">
        <authorList>
            <person name="Varghese N."/>
            <person name="Submissions S."/>
        </authorList>
    </citation>
    <scope>NUCLEOTIDE SEQUENCE [LARGE SCALE GENOMIC DNA]</scope>
    <source>
        <strain evidence="9">DSM 24091</strain>
    </source>
</reference>
<feature type="domain" description="RagB/SusD" evidence="6">
    <location>
        <begin position="344"/>
        <end position="454"/>
    </location>
</feature>
<dbReference type="OrthoDB" id="653598at2"/>
<evidence type="ECO:0000256" key="5">
    <source>
        <dbReference type="ARBA" id="ARBA00023237"/>
    </source>
</evidence>
<comment type="similarity">
    <text evidence="2">Belongs to the SusD family.</text>
</comment>
<organism evidence="8 9">
    <name type="scientific">Sphingobacterium nematocida</name>
    <dbReference type="NCBI Taxonomy" id="1513896"/>
    <lineage>
        <taxon>Bacteria</taxon>
        <taxon>Pseudomonadati</taxon>
        <taxon>Bacteroidota</taxon>
        <taxon>Sphingobacteriia</taxon>
        <taxon>Sphingobacteriales</taxon>
        <taxon>Sphingobacteriaceae</taxon>
        <taxon>Sphingobacterium</taxon>
    </lineage>
</organism>
<dbReference type="EMBL" id="FUZF01000016">
    <property type="protein sequence ID" value="SKB95079.1"/>
    <property type="molecule type" value="Genomic_DNA"/>
</dbReference>
<protein>
    <submittedName>
        <fullName evidence="8">SusD family protein</fullName>
    </submittedName>
</protein>
<comment type="subcellular location">
    <subcellularLocation>
        <location evidence="1">Cell outer membrane</location>
    </subcellularLocation>
</comment>
<gene>
    <name evidence="8" type="ORF">SAMN05660841_03212</name>
</gene>
<dbReference type="Pfam" id="PF07980">
    <property type="entry name" value="SusD_RagB"/>
    <property type="match status" value="1"/>
</dbReference>
<dbReference type="SUPFAM" id="SSF48452">
    <property type="entry name" value="TPR-like"/>
    <property type="match status" value="1"/>
</dbReference>
<dbReference type="RefSeq" id="WP_079644572.1">
    <property type="nucleotide sequence ID" value="NZ_FUZF01000016.1"/>
</dbReference>
<dbReference type="InterPro" id="IPR012944">
    <property type="entry name" value="SusD_RagB_dom"/>
</dbReference>
<dbReference type="Pfam" id="PF14322">
    <property type="entry name" value="SusD-like_3"/>
    <property type="match status" value="1"/>
</dbReference>
<dbReference type="InterPro" id="IPR033985">
    <property type="entry name" value="SusD-like_N"/>
</dbReference>
<name>A0A1T5FFZ0_9SPHI</name>
<evidence type="ECO:0000259" key="7">
    <source>
        <dbReference type="Pfam" id="PF14322"/>
    </source>
</evidence>
<evidence type="ECO:0000256" key="4">
    <source>
        <dbReference type="ARBA" id="ARBA00023136"/>
    </source>
</evidence>
<dbReference type="PROSITE" id="PS51257">
    <property type="entry name" value="PROKAR_LIPOPROTEIN"/>
    <property type="match status" value="1"/>
</dbReference>
<evidence type="ECO:0000256" key="1">
    <source>
        <dbReference type="ARBA" id="ARBA00004442"/>
    </source>
</evidence>
<dbReference type="InterPro" id="IPR011990">
    <property type="entry name" value="TPR-like_helical_dom_sf"/>
</dbReference>
<dbReference type="GO" id="GO:0009279">
    <property type="term" value="C:cell outer membrane"/>
    <property type="evidence" value="ECO:0007669"/>
    <property type="project" value="UniProtKB-SubCell"/>
</dbReference>
<dbReference type="Proteomes" id="UP000190150">
    <property type="component" value="Unassembled WGS sequence"/>
</dbReference>
<keyword evidence="4" id="KW-0472">Membrane</keyword>
<dbReference type="STRING" id="1513896.SAMN05660841_03212"/>
<dbReference type="AlphaFoldDB" id="A0A1T5FFZ0"/>
<keyword evidence="5" id="KW-0998">Cell outer membrane</keyword>
<dbReference type="Gene3D" id="1.25.40.390">
    <property type="match status" value="1"/>
</dbReference>
<feature type="domain" description="SusD-like N-terminal" evidence="7">
    <location>
        <begin position="23"/>
        <end position="233"/>
    </location>
</feature>
<evidence type="ECO:0000256" key="2">
    <source>
        <dbReference type="ARBA" id="ARBA00006275"/>
    </source>
</evidence>
<evidence type="ECO:0000313" key="8">
    <source>
        <dbReference type="EMBL" id="SKB95079.1"/>
    </source>
</evidence>
<evidence type="ECO:0000259" key="6">
    <source>
        <dbReference type="Pfam" id="PF07980"/>
    </source>
</evidence>
<evidence type="ECO:0000313" key="9">
    <source>
        <dbReference type="Proteomes" id="UP000190150"/>
    </source>
</evidence>
<accession>A0A1T5FFZ0</accession>